<comment type="function">
    <text evidence="1">Involved in the catabolism of quinolinic acid (QA).</text>
</comment>
<evidence type="ECO:0000259" key="9">
    <source>
        <dbReference type="Pfam" id="PF01729"/>
    </source>
</evidence>
<dbReference type="FunFam" id="3.20.20.70:FF:000030">
    <property type="entry name" value="Nicotinate-nucleotide pyrophosphorylase, carboxylating"/>
    <property type="match status" value="1"/>
</dbReference>
<dbReference type="InterPro" id="IPR022412">
    <property type="entry name" value="Quinolinate_PRibosylTrfase_N"/>
</dbReference>
<dbReference type="GO" id="GO:0009435">
    <property type="term" value="P:NAD+ biosynthetic process"/>
    <property type="evidence" value="ECO:0007669"/>
    <property type="project" value="UniProtKB-UniPathway"/>
</dbReference>
<evidence type="ECO:0000256" key="4">
    <source>
        <dbReference type="ARBA" id="ARBA00011944"/>
    </source>
</evidence>
<comment type="similarity">
    <text evidence="3">Belongs to the NadC/ModD family.</text>
</comment>
<dbReference type="GO" id="GO:0005737">
    <property type="term" value="C:cytoplasm"/>
    <property type="evidence" value="ECO:0007669"/>
    <property type="project" value="TreeGrafter"/>
</dbReference>
<dbReference type="Gene3D" id="3.90.1170.20">
    <property type="entry name" value="Quinolinate phosphoribosyl transferase, N-terminal domain"/>
    <property type="match status" value="1"/>
</dbReference>
<dbReference type="GO" id="GO:0034213">
    <property type="term" value="P:quinolinate catabolic process"/>
    <property type="evidence" value="ECO:0007669"/>
    <property type="project" value="TreeGrafter"/>
</dbReference>
<evidence type="ECO:0000256" key="5">
    <source>
        <dbReference type="ARBA" id="ARBA00022642"/>
    </source>
</evidence>
<evidence type="ECO:0000256" key="7">
    <source>
        <dbReference type="ARBA" id="ARBA00022679"/>
    </source>
</evidence>
<sequence length="209" mass="23469">PIKRGDKVLEITGPACAILSGERTALNFLQYMSGIATLTNKFVTFTNNGRTKVYDTRKTTPGYRELAKYAVRCGGGANHRMGLYDKALIKDNHLKFVKDLTAEISEFRKKYKNISVEVECENIKQVKQALDSKADIIMLDNTAFENTKKMIDLIRKSSRKEYKPEIEISGGVNLKTAKKFARLDVDRISIGMITHSSSALDVTLEITIK</sequence>
<dbReference type="GO" id="GO:0004514">
    <property type="term" value="F:nicotinate-nucleotide diphosphorylase (carboxylating) activity"/>
    <property type="evidence" value="ECO:0007669"/>
    <property type="project" value="UniProtKB-EC"/>
</dbReference>
<evidence type="ECO:0000256" key="2">
    <source>
        <dbReference type="ARBA" id="ARBA00004893"/>
    </source>
</evidence>
<dbReference type="Proteomes" id="UP000095237">
    <property type="component" value="Unassembled WGS sequence"/>
</dbReference>
<dbReference type="EMBL" id="LNVX01000720">
    <property type="protein sequence ID" value="OEG69419.1"/>
    <property type="molecule type" value="Genomic_DNA"/>
</dbReference>
<dbReference type="AlphaFoldDB" id="A0A1E5IFZ5"/>
<evidence type="ECO:0000256" key="1">
    <source>
        <dbReference type="ARBA" id="ARBA00003237"/>
    </source>
</evidence>
<dbReference type="EC" id="2.4.2.19" evidence="4"/>
<dbReference type="Pfam" id="PF02749">
    <property type="entry name" value="QRPTase_N"/>
    <property type="match status" value="1"/>
</dbReference>
<dbReference type="InterPro" id="IPR036068">
    <property type="entry name" value="Nicotinate_pribotase-like_C"/>
</dbReference>
<dbReference type="InterPro" id="IPR002638">
    <property type="entry name" value="Quinolinate_PRibosylTrfase_C"/>
</dbReference>
<dbReference type="InterPro" id="IPR027277">
    <property type="entry name" value="NadC/ModD"/>
</dbReference>
<dbReference type="Gene3D" id="3.20.20.70">
    <property type="entry name" value="Aldolase class I"/>
    <property type="match status" value="1"/>
</dbReference>
<dbReference type="PANTHER" id="PTHR32179">
    <property type="entry name" value="NICOTINATE-NUCLEOTIDE PYROPHOSPHORYLASE [CARBOXYLATING]"/>
    <property type="match status" value="1"/>
</dbReference>
<dbReference type="InterPro" id="IPR013785">
    <property type="entry name" value="Aldolase_TIM"/>
</dbReference>
<comment type="caution">
    <text evidence="11">The sequence shown here is derived from an EMBL/GenBank/DDBJ whole genome shotgun (WGS) entry which is preliminary data.</text>
</comment>
<dbReference type="NCBIfam" id="TIGR00078">
    <property type="entry name" value="nadC"/>
    <property type="match status" value="1"/>
</dbReference>
<dbReference type="UniPathway" id="UPA00253">
    <property type="reaction ID" value="UER00331"/>
</dbReference>
<evidence type="ECO:0000256" key="6">
    <source>
        <dbReference type="ARBA" id="ARBA00022676"/>
    </source>
</evidence>
<dbReference type="SUPFAM" id="SSF51690">
    <property type="entry name" value="Nicotinate/Quinolinate PRTase C-terminal domain-like"/>
    <property type="match status" value="1"/>
</dbReference>
<keyword evidence="6" id="KW-0328">Glycosyltransferase</keyword>
<dbReference type="PANTHER" id="PTHR32179:SF3">
    <property type="entry name" value="NICOTINATE-NUCLEOTIDE PYROPHOSPHORYLASE [CARBOXYLATING]"/>
    <property type="match status" value="1"/>
</dbReference>
<gene>
    <name evidence="11" type="ORF">ATZ36_09670</name>
</gene>
<evidence type="ECO:0000313" key="12">
    <source>
        <dbReference type="Proteomes" id="UP000095237"/>
    </source>
</evidence>
<evidence type="ECO:0000313" key="11">
    <source>
        <dbReference type="EMBL" id="OEG69419.1"/>
    </source>
</evidence>
<dbReference type="InterPro" id="IPR004393">
    <property type="entry name" value="NadC"/>
</dbReference>
<keyword evidence="7" id="KW-0808">Transferase</keyword>
<dbReference type="Pfam" id="PF01729">
    <property type="entry name" value="QRPTase_C"/>
    <property type="match status" value="1"/>
</dbReference>
<dbReference type="SUPFAM" id="SSF54675">
    <property type="entry name" value="Nicotinate/Quinolinate PRTase N-terminal domain-like"/>
    <property type="match status" value="1"/>
</dbReference>
<name>A0A1E5IFZ5_ENDTX</name>
<evidence type="ECO:0000256" key="8">
    <source>
        <dbReference type="ARBA" id="ARBA00033102"/>
    </source>
</evidence>
<comment type="pathway">
    <text evidence="2">Cofactor biosynthesis; NAD(+) biosynthesis; nicotinate D-ribonucleotide from quinolinate: step 1/1.</text>
</comment>
<proteinExistence type="inferred from homology"/>
<keyword evidence="12" id="KW-1185">Reference proteome</keyword>
<feature type="domain" description="Quinolinate phosphoribosyl transferase C-terminal" evidence="9">
    <location>
        <begin position="35"/>
        <end position="204"/>
    </location>
</feature>
<organism evidence="11 12">
    <name type="scientific">Endomicrobium trichonymphae</name>
    <dbReference type="NCBI Taxonomy" id="1408204"/>
    <lineage>
        <taxon>Bacteria</taxon>
        <taxon>Pseudomonadati</taxon>
        <taxon>Elusimicrobiota</taxon>
        <taxon>Endomicrobiia</taxon>
        <taxon>Endomicrobiales</taxon>
        <taxon>Endomicrobiaceae</taxon>
        <taxon>Candidatus Endomicrobiellum</taxon>
    </lineage>
</organism>
<feature type="domain" description="Quinolinate phosphoribosyl transferase N-terminal" evidence="10">
    <location>
        <begin position="2"/>
        <end position="33"/>
    </location>
</feature>
<dbReference type="InterPro" id="IPR037128">
    <property type="entry name" value="Quinolinate_PRibosylTase_N_sf"/>
</dbReference>
<evidence type="ECO:0000256" key="3">
    <source>
        <dbReference type="ARBA" id="ARBA00009400"/>
    </source>
</evidence>
<keyword evidence="5" id="KW-0662">Pyridine nucleotide biosynthesis</keyword>
<protein>
    <recommendedName>
        <fullName evidence="4">nicotinate-nucleotide diphosphorylase (carboxylating)</fullName>
        <ecNumber evidence="4">2.4.2.19</ecNumber>
    </recommendedName>
    <alternativeName>
        <fullName evidence="8">Quinolinate phosphoribosyltransferase [decarboxylating]</fullName>
    </alternativeName>
</protein>
<evidence type="ECO:0000259" key="10">
    <source>
        <dbReference type="Pfam" id="PF02749"/>
    </source>
</evidence>
<reference evidence="11 12" key="1">
    <citation type="submission" date="2015-11" db="EMBL/GenBank/DDBJ databases">
        <title>Evidence for parallel genomic evolution in an endosymbiosis of termite gut flagellates.</title>
        <authorList>
            <person name="Zheng H."/>
        </authorList>
    </citation>
    <scope>NUCLEOTIDE SEQUENCE [LARGE SCALE GENOMIC DNA]</scope>
    <source>
        <strain evidence="11 12">CET450</strain>
    </source>
</reference>
<accession>A0A1E5IFZ5</accession>
<feature type="non-terminal residue" evidence="11">
    <location>
        <position position="1"/>
    </location>
</feature>